<sequence length="88" mass="9662">MARLRGELKELPSSCGGSLAVSLTVSRSKSELSRLSKKSLLPTLCTMMSQELTERVQHIRVAKMASVAKTLPWVFASLRMTGIRTVGR</sequence>
<protein>
    <submittedName>
        <fullName evidence="1">Uncharacterized protein</fullName>
    </submittedName>
</protein>
<organism evidence="1">
    <name type="scientific">Anguilla anguilla</name>
    <name type="common">European freshwater eel</name>
    <name type="synonym">Muraena anguilla</name>
    <dbReference type="NCBI Taxonomy" id="7936"/>
    <lineage>
        <taxon>Eukaryota</taxon>
        <taxon>Metazoa</taxon>
        <taxon>Chordata</taxon>
        <taxon>Craniata</taxon>
        <taxon>Vertebrata</taxon>
        <taxon>Euteleostomi</taxon>
        <taxon>Actinopterygii</taxon>
        <taxon>Neopterygii</taxon>
        <taxon>Teleostei</taxon>
        <taxon>Anguilliformes</taxon>
        <taxon>Anguillidae</taxon>
        <taxon>Anguilla</taxon>
    </lineage>
</organism>
<proteinExistence type="predicted"/>
<reference evidence="1" key="2">
    <citation type="journal article" date="2015" name="Fish Shellfish Immunol.">
        <title>Early steps in the European eel (Anguilla anguilla)-Vibrio vulnificus interaction in the gills: Role of the RtxA13 toxin.</title>
        <authorList>
            <person name="Callol A."/>
            <person name="Pajuelo D."/>
            <person name="Ebbesson L."/>
            <person name="Teles M."/>
            <person name="MacKenzie S."/>
            <person name="Amaro C."/>
        </authorList>
    </citation>
    <scope>NUCLEOTIDE SEQUENCE</scope>
</reference>
<accession>A0A0E9WWB9</accession>
<reference evidence="1" key="1">
    <citation type="submission" date="2014-11" db="EMBL/GenBank/DDBJ databases">
        <authorList>
            <person name="Amaro Gonzalez C."/>
        </authorList>
    </citation>
    <scope>NUCLEOTIDE SEQUENCE</scope>
</reference>
<dbReference type="AlphaFoldDB" id="A0A0E9WWB9"/>
<name>A0A0E9WWB9_ANGAN</name>
<dbReference type="EMBL" id="GBXM01014066">
    <property type="protein sequence ID" value="JAH94511.1"/>
    <property type="molecule type" value="Transcribed_RNA"/>
</dbReference>
<evidence type="ECO:0000313" key="1">
    <source>
        <dbReference type="EMBL" id="JAH94511.1"/>
    </source>
</evidence>